<dbReference type="InterPro" id="IPR014025">
    <property type="entry name" value="Glutaredoxin_subgr"/>
</dbReference>
<dbReference type="CDD" id="cd03419">
    <property type="entry name" value="GRX_GRXh_1_2_like"/>
    <property type="match status" value="1"/>
</dbReference>
<dbReference type="InterPro" id="IPR011767">
    <property type="entry name" value="GLR_AS"/>
</dbReference>
<dbReference type="GO" id="GO:0015038">
    <property type="term" value="F:glutathione disulfide oxidoreductase activity"/>
    <property type="evidence" value="ECO:0007669"/>
    <property type="project" value="TreeGrafter"/>
</dbReference>
<evidence type="ECO:0000256" key="1">
    <source>
        <dbReference type="ARBA" id="ARBA00023157"/>
    </source>
</evidence>
<dbReference type="PANTHER" id="PTHR45694:SF18">
    <property type="entry name" value="GLUTAREDOXIN-1-RELATED"/>
    <property type="match status" value="1"/>
</dbReference>
<evidence type="ECO:0000313" key="6">
    <source>
        <dbReference type="EMBL" id="VEU38778.1"/>
    </source>
</evidence>
<dbReference type="PANTHER" id="PTHR45694">
    <property type="entry name" value="GLUTAREDOXIN 2"/>
    <property type="match status" value="1"/>
</dbReference>
<dbReference type="SUPFAM" id="SSF52833">
    <property type="entry name" value="Thioredoxin-like"/>
    <property type="match status" value="1"/>
</dbReference>
<accession>A0A448Z9V7</accession>
<dbReference type="Proteomes" id="UP000291116">
    <property type="component" value="Unassembled WGS sequence"/>
</dbReference>
<dbReference type="PROSITE" id="PS51354">
    <property type="entry name" value="GLUTAREDOXIN_2"/>
    <property type="match status" value="1"/>
</dbReference>
<keyword evidence="4" id="KW-1133">Transmembrane helix</keyword>
<proteinExistence type="predicted"/>
<organism evidence="6 7">
    <name type="scientific">Pseudo-nitzschia multistriata</name>
    <dbReference type="NCBI Taxonomy" id="183589"/>
    <lineage>
        <taxon>Eukaryota</taxon>
        <taxon>Sar</taxon>
        <taxon>Stramenopiles</taxon>
        <taxon>Ochrophyta</taxon>
        <taxon>Bacillariophyta</taxon>
        <taxon>Bacillariophyceae</taxon>
        <taxon>Bacillariophycidae</taxon>
        <taxon>Bacillariales</taxon>
        <taxon>Bacillariaceae</taxon>
        <taxon>Pseudo-nitzschia</taxon>
    </lineage>
</organism>
<feature type="region of interest" description="Disordered" evidence="3">
    <location>
        <begin position="106"/>
        <end position="134"/>
    </location>
</feature>
<keyword evidence="7" id="KW-1185">Reference proteome</keyword>
<evidence type="ECO:0000256" key="3">
    <source>
        <dbReference type="SAM" id="MobiDB-lite"/>
    </source>
</evidence>
<evidence type="ECO:0000313" key="7">
    <source>
        <dbReference type="Proteomes" id="UP000291116"/>
    </source>
</evidence>
<dbReference type="InterPro" id="IPR036249">
    <property type="entry name" value="Thioredoxin-like_sf"/>
</dbReference>
<dbReference type="EMBL" id="CAACVS010000186">
    <property type="protein sequence ID" value="VEU38778.1"/>
    <property type="molecule type" value="Genomic_DNA"/>
</dbReference>
<feature type="domain" description="Glutaredoxin" evidence="5">
    <location>
        <begin position="228"/>
        <end position="292"/>
    </location>
</feature>
<reference evidence="6 7" key="1">
    <citation type="submission" date="2019-01" db="EMBL/GenBank/DDBJ databases">
        <authorList>
            <person name="Ferrante I. M."/>
        </authorList>
    </citation>
    <scope>NUCLEOTIDE SEQUENCE [LARGE SCALE GENOMIC DNA]</scope>
    <source>
        <strain evidence="6 7">B856</strain>
    </source>
</reference>
<dbReference type="PROSITE" id="PS00195">
    <property type="entry name" value="GLUTAREDOXIN_1"/>
    <property type="match status" value="1"/>
</dbReference>
<gene>
    <name evidence="6" type="ORF">PSNMU_V1.4_AUG-EV-PASAV3_0056100</name>
</gene>
<dbReference type="GO" id="GO:0034599">
    <property type="term" value="P:cellular response to oxidative stress"/>
    <property type="evidence" value="ECO:0007669"/>
    <property type="project" value="TreeGrafter"/>
</dbReference>
<evidence type="ECO:0000256" key="2">
    <source>
        <dbReference type="ARBA" id="ARBA00023284"/>
    </source>
</evidence>
<dbReference type="InterPro" id="IPR002109">
    <property type="entry name" value="Glutaredoxin"/>
</dbReference>
<name>A0A448Z9V7_9STRA</name>
<feature type="transmembrane region" description="Helical" evidence="4">
    <location>
        <begin position="83"/>
        <end position="106"/>
    </location>
</feature>
<dbReference type="OrthoDB" id="418495at2759"/>
<protein>
    <recommendedName>
        <fullName evidence="5">Glutaredoxin domain-containing protein</fullName>
    </recommendedName>
</protein>
<keyword evidence="1" id="KW-1015">Disulfide bond</keyword>
<dbReference type="GO" id="GO:0005737">
    <property type="term" value="C:cytoplasm"/>
    <property type="evidence" value="ECO:0007669"/>
    <property type="project" value="TreeGrafter"/>
</dbReference>
<dbReference type="PRINTS" id="PR00160">
    <property type="entry name" value="GLUTAREDOXIN"/>
</dbReference>
<dbReference type="Gene3D" id="3.40.30.10">
    <property type="entry name" value="Glutaredoxin"/>
    <property type="match status" value="1"/>
</dbReference>
<dbReference type="Pfam" id="PF00462">
    <property type="entry name" value="Glutaredoxin"/>
    <property type="match status" value="1"/>
</dbReference>
<sequence length="318" mass="34928">MACFFYSNGSKIKDVAQKAPSPRESFSSREQIESLSLFRDVRTGAVSHESERGLLYGTVWHVRHPKPRTARSFHAASTMLSNIVFAVLACFVLNASATHAFVATAGRSGNKTRRGRRLGGPQRRPPAETATSLSDMKRPVLDRVASFLFRLENDRVESSSVVDDKGRKGEPMEWSESDSLANRFSAIVATNGLGYRFKQFVADIVAGDDYDAEEVNNRIDVFISEHPVAMFSFTTCPFCRRAKDLLDEKGIPYGVIELDELDGNAGNELRANLGRKTGRTSVPSIFIGGSCIGGCNDGPGLLPLEESGDLDRMLREVL</sequence>
<evidence type="ECO:0000256" key="4">
    <source>
        <dbReference type="SAM" id="Phobius"/>
    </source>
</evidence>
<dbReference type="AlphaFoldDB" id="A0A448Z9V7"/>
<keyword evidence="4" id="KW-0472">Membrane</keyword>
<evidence type="ECO:0000259" key="5">
    <source>
        <dbReference type="Pfam" id="PF00462"/>
    </source>
</evidence>
<keyword evidence="2" id="KW-0676">Redox-active center</keyword>
<keyword evidence="4" id="KW-0812">Transmembrane</keyword>